<feature type="region of interest" description="Disordered" evidence="12">
    <location>
        <begin position="643"/>
        <end position="673"/>
    </location>
</feature>
<dbReference type="Gene3D" id="1.10.10.160">
    <property type="match status" value="1"/>
</dbReference>
<name>A0A926HMN9_9FIRM</name>
<evidence type="ECO:0000256" key="1">
    <source>
        <dbReference type="ARBA" id="ARBA00009922"/>
    </source>
</evidence>
<feature type="domain" description="UvrD-like helicase ATP-binding" evidence="13">
    <location>
        <begin position="5"/>
        <end position="287"/>
    </location>
</feature>
<evidence type="ECO:0000256" key="3">
    <source>
        <dbReference type="ARBA" id="ARBA00022801"/>
    </source>
</evidence>
<protein>
    <recommendedName>
        <fullName evidence="9">DNA 3'-5' helicase</fullName>
        <ecNumber evidence="9">5.6.2.4</ecNumber>
    </recommendedName>
</protein>
<evidence type="ECO:0000313" key="15">
    <source>
        <dbReference type="EMBL" id="MBC8528785.1"/>
    </source>
</evidence>
<sequence length="763" mass="85131">MNLTENLNTPQKQAVLHTEGPLLILAGAGSGKTRVLTHRIAYLIQEKGVRPWNILAITFTNKAAKEMKERVQSLCGPDGDEVMVSTFHSFCLRILRREIEHLQPFTRGFTVYDADDQDKLMTACIRKLGLAEKSYPSSWALNKISKAKDRVIGPDEYVKEFGGSEPLAAQIAEIYRTYQDALTQYNALDFDDLIIKALELFYMNPDVLEYYAQRYRYIHVDEYQDTNYAQYMLVRTLSMAHHNLCVVGDDDQSIYAWRGADIRNILEFEKDFKDAAVIYLEQNYRSTGNILEAANQVIAHNAGRKPKKLWTQSGKGDPIQVMQVNDERMEAEYVAARILDMVAGGEYRRADIAVLYRLNAQSRALEGAFVRHRIPYRVFGGLKFYARKEVKDIMAYLRLMVNPNDEISLRRIINVPKRGIGETSVNQIFEAAANHADTAMGLILDEEKMKQLLPKVYKKVAPFGELIARLLAFKEMMPLQEFAEHLIEETGIGPGYEADQSEDAKGRLENIQELLGAIGEFAINFPEATLEDYLDNVALISDLDNLDEGQSAVTLMTLHSAKGLEFPVVFLCGMEDGIFPHLRMNSDEEANIEEERRLCYVGMTRARERLILVYAQLRTLFGFTRSCLPSRFLQELPESCLAGGRRPRTPEPKQDDLFGTMGGAKPTTKRGGYGTSAGRGAFPGGFPGGGPSVKKSAPAAVNKPADLSAIKPGVKVQHKLFGTGRVIGLKGEGAGTIAQVAFEGKGIKNLALSMAPLDVVEES</sequence>
<dbReference type="PANTHER" id="PTHR11070:SF2">
    <property type="entry name" value="ATP-DEPENDENT DNA HELICASE SRS2"/>
    <property type="match status" value="1"/>
</dbReference>
<dbReference type="Proteomes" id="UP000654279">
    <property type="component" value="Unassembled WGS sequence"/>
</dbReference>
<dbReference type="InterPro" id="IPR014017">
    <property type="entry name" value="DNA_helicase_UvrD-like_C"/>
</dbReference>
<dbReference type="PROSITE" id="PS51217">
    <property type="entry name" value="UVRD_HELICASE_CTER"/>
    <property type="match status" value="1"/>
</dbReference>
<evidence type="ECO:0000256" key="5">
    <source>
        <dbReference type="ARBA" id="ARBA00022840"/>
    </source>
</evidence>
<evidence type="ECO:0000256" key="7">
    <source>
        <dbReference type="ARBA" id="ARBA00023235"/>
    </source>
</evidence>
<dbReference type="GO" id="GO:0043138">
    <property type="term" value="F:3'-5' DNA helicase activity"/>
    <property type="evidence" value="ECO:0007669"/>
    <property type="project" value="UniProtKB-EC"/>
</dbReference>
<dbReference type="SUPFAM" id="SSF52540">
    <property type="entry name" value="P-loop containing nucleoside triphosphate hydrolases"/>
    <property type="match status" value="1"/>
</dbReference>
<keyword evidence="16" id="KW-1185">Reference proteome</keyword>
<evidence type="ECO:0000256" key="8">
    <source>
        <dbReference type="ARBA" id="ARBA00034617"/>
    </source>
</evidence>
<accession>A0A926HMN9</accession>
<dbReference type="PANTHER" id="PTHR11070">
    <property type="entry name" value="UVRD / RECB / PCRA DNA HELICASE FAMILY MEMBER"/>
    <property type="match status" value="1"/>
</dbReference>
<comment type="catalytic activity">
    <reaction evidence="8">
        <text>Couples ATP hydrolysis with the unwinding of duplex DNA by translocating in the 3'-5' direction.</text>
        <dbReference type="EC" id="5.6.2.4"/>
    </reaction>
</comment>
<dbReference type="InterPro" id="IPR014016">
    <property type="entry name" value="UvrD-like_ATP-bd"/>
</dbReference>
<evidence type="ECO:0000256" key="9">
    <source>
        <dbReference type="ARBA" id="ARBA00034808"/>
    </source>
</evidence>
<dbReference type="RefSeq" id="WP_249284753.1">
    <property type="nucleotide sequence ID" value="NZ_JACRSO010000002.1"/>
</dbReference>
<dbReference type="EMBL" id="JACRSO010000002">
    <property type="protein sequence ID" value="MBC8528785.1"/>
    <property type="molecule type" value="Genomic_DNA"/>
</dbReference>
<dbReference type="CDD" id="cd18807">
    <property type="entry name" value="SF1_C_UvrD"/>
    <property type="match status" value="1"/>
</dbReference>
<dbReference type="CDD" id="cd17932">
    <property type="entry name" value="DEXQc_UvrD"/>
    <property type="match status" value="1"/>
</dbReference>
<dbReference type="FunFam" id="1.10.486.10:FF:000003">
    <property type="entry name" value="ATP-dependent DNA helicase"/>
    <property type="match status" value="1"/>
</dbReference>
<dbReference type="InterPro" id="IPR013986">
    <property type="entry name" value="DExx_box_DNA_helicase_dom_sf"/>
</dbReference>
<dbReference type="GO" id="GO:0016787">
    <property type="term" value="F:hydrolase activity"/>
    <property type="evidence" value="ECO:0007669"/>
    <property type="project" value="UniProtKB-UniRule"/>
</dbReference>
<dbReference type="Pfam" id="PF21196">
    <property type="entry name" value="PcrA_UvrD_tudor"/>
    <property type="match status" value="1"/>
</dbReference>
<comment type="similarity">
    <text evidence="1">Belongs to the helicase family. UvrD subfamily.</text>
</comment>
<organism evidence="15 16">
    <name type="scientific">Luoshenia tenuis</name>
    <dbReference type="NCBI Taxonomy" id="2763654"/>
    <lineage>
        <taxon>Bacteria</taxon>
        <taxon>Bacillati</taxon>
        <taxon>Bacillota</taxon>
        <taxon>Clostridia</taxon>
        <taxon>Christensenellales</taxon>
        <taxon>Christensenellaceae</taxon>
        <taxon>Luoshenia</taxon>
    </lineage>
</organism>
<dbReference type="InterPro" id="IPR000212">
    <property type="entry name" value="DNA_helicase_UvrD/REP"/>
</dbReference>
<dbReference type="GO" id="GO:0033202">
    <property type="term" value="C:DNA helicase complex"/>
    <property type="evidence" value="ECO:0007669"/>
    <property type="project" value="TreeGrafter"/>
</dbReference>
<evidence type="ECO:0000256" key="10">
    <source>
        <dbReference type="ARBA" id="ARBA00048988"/>
    </source>
</evidence>
<dbReference type="GO" id="GO:0000725">
    <property type="term" value="P:recombinational repair"/>
    <property type="evidence" value="ECO:0007669"/>
    <property type="project" value="TreeGrafter"/>
</dbReference>
<gene>
    <name evidence="15" type="ORF">H8699_05000</name>
</gene>
<evidence type="ECO:0000259" key="13">
    <source>
        <dbReference type="PROSITE" id="PS51198"/>
    </source>
</evidence>
<evidence type="ECO:0000256" key="12">
    <source>
        <dbReference type="SAM" id="MobiDB-lite"/>
    </source>
</evidence>
<dbReference type="AlphaFoldDB" id="A0A926HMN9"/>
<evidence type="ECO:0000259" key="14">
    <source>
        <dbReference type="PROSITE" id="PS51217"/>
    </source>
</evidence>
<keyword evidence="4 11" id="KW-0347">Helicase</keyword>
<feature type="binding site" evidence="11">
    <location>
        <begin position="26"/>
        <end position="33"/>
    </location>
    <ligand>
        <name>ATP</name>
        <dbReference type="ChEBI" id="CHEBI:30616"/>
    </ligand>
</feature>
<dbReference type="GO" id="GO:0003677">
    <property type="term" value="F:DNA binding"/>
    <property type="evidence" value="ECO:0007669"/>
    <property type="project" value="UniProtKB-KW"/>
</dbReference>
<dbReference type="Gene3D" id="3.40.50.300">
    <property type="entry name" value="P-loop containing nucleotide triphosphate hydrolases"/>
    <property type="match status" value="2"/>
</dbReference>
<feature type="domain" description="UvrD-like helicase C-terminal" evidence="14">
    <location>
        <begin position="288"/>
        <end position="563"/>
    </location>
</feature>
<comment type="catalytic activity">
    <reaction evidence="10">
        <text>ATP + H2O = ADP + phosphate + H(+)</text>
        <dbReference type="Rhea" id="RHEA:13065"/>
        <dbReference type="ChEBI" id="CHEBI:15377"/>
        <dbReference type="ChEBI" id="CHEBI:15378"/>
        <dbReference type="ChEBI" id="CHEBI:30616"/>
        <dbReference type="ChEBI" id="CHEBI:43474"/>
        <dbReference type="ChEBI" id="CHEBI:456216"/>
        <dbReference type="EC" id="5.6.2.4"/>
    </reaction>
</comment>
<keyword evidence="5 11" id="KW-0067">ATP-binding</keyword>
<evidence type="ECO:0000256" key="11">
    <source>
        <dbReference type="PROSITE-ProRule" id="PRU00560"/>
    </source>
</evidence>
<reference evidence="15" key="1">
    <citation type="submission" date="2020-08" db="EMBL/GenBank/DDBJ databases">
        <title>Genome public.</title>
        <authorList>
            <person name="Liu C."/>
            <person name="Sun Q."/>
        </authorList>
    </citation>
    <scope>NUCLEOTIDE SEQUENCE</scope>
    <source>
        <strain evidence="15">NSJ-44</strain>
    </source>
</reference>
<evidence type="ECO:0000256" key="6">
    <source>
        <dbReference type="ARBA" id="ARBA00023125"/>
    </source>
</evidence>
<evidence type="ECO:0000313" key="16">
    <source>
        <dbReference type="Proteomes" id="UP000654279"/>
    </source>
</evidence>
<dbReference type="InterPro" id="IPR027417">
    <property type="entry name" value="P-loop_NTPase"/>
</dbReference>
<keyword evidence="3 11" id="KW-0378">Hydrolase</keyword>
<dbReference type="EC" id="5.6.2.4" evidence="9"/>
<dbReference type="Pfam" id="PF00580">
    <property type="entry name" value="UvrD-helicase"/>
    <property type="match status" value="1"/>
</dbReference>
<dbReference type="PROSITE" id="PS51198">
    <property type="entry name" value="UVRD_HELICASE_ATP_BIND"/>
    <property type="match status" value="1"/>
</dbReference>
<keyword evidence="7" id="KW-0413">Isomerase</keyword>
<keyword evidence="2 11" id="KW-0547">Nucleotide-binding</keyword>
<evidence type="ECO:0000256" key="4">
    <source>
        <dbReference type="ARBA" id="ARBA00022806"/>
    </source>
</evidence>
<dbReference type="GO" id="GO:0005524">
    <property type="term" value="F:ATP binding"/>
    <property type="evidence" value="ECO:0007669"/>
    <property type="project" value="UniProtKB-UniRule"/>
</dbReference>
<dbReference type="Gene3D" id="1.10.486.10">
    <property type="entry name" value="PCRA, domain 4"/>
    <property type="match status" value="1"/>
</dbReference>
<proteinExistence type="inferred from homology"/>
<comment type="caution">
    <text evidence="15">The sequence shown here is derived from an EMBL/GenBank/DDBJ whole genome shotgun (WGS) entry which is preliminary data.</text>
</comment>
<keyword evidence="6" id="KW-0238">DNA-binding</keyword>
<dbReference type="GO" id="GO:0005829">
    <property type="term" value="C:cytosol"/>
    <property type="evidence" value="ECO:0007669"/>
    <property type="project" value="TreeGrafter"/>
</dbReference>
<dbReference type="Pfam" id="PF13361">
    <property type="entry name" value="UvrD_C"/>
    <property type="match status" value="1"/>
</dbReference>
<evidence type="ECO:0000256" key="2">
    <source>
        <dbReference type="ARBA" id="ARBA00022741"/>
    </source>
</evidence>